<comment type="caution">
    <text evidence="1">The sequence shown here is derived from an EMBL/GenBank/DDBJ whole genome shotgun (WGS) entry which is preliminary data.</text>
</comment>
<dbReference type="Proteomes" id="UP000828941">
    <property type="component" value="Chromosome 13"/>
</dbReference>
<gene>
    <name evidence="1" type="ORF">L6164_033101</name>
</gene>
<dbReference type="EMBL" id="CM039438">
    <property type="protein sequence ID" value="KAI4299666.1"/>
    <property type="molecule type" value="Genomic_DNA"/>
</dbReference>
<evidence type="ECO:0000313" key="2">
    <source>
        <dbReference type="Proteomes" id="UP000828941"/>
    </source>
</evidence>
<keyword evidence="2" id="KW-1185">Reference proteome</keyword>
<name>A0ACB9KQU3_BAUVA</name>
<reference evidence="1 2" key="1">
    <citation type="journal article" date="2022" name="DNA Res.">
        <title>Chromosomal-level genome assembly of the orchid tree Bauhinia variegata (Leguminosae; Cercidoideae) supports the allotetraploid origin hypothesis of Bauhinia.</title>
        <authorList>
            <person name="Zhong Y."/>
            <person name="Chen Y."/>
            <person name="Zheng D."/>
            <person name="Pang J."/>
            <person name="Liu Y."/>
            <person name="Luo S."/>
            <person name="Meng S."/>
            <person name="Qian L."/>
            <person name="Wei D."/>
            <person name="Dai S."/>
            <person name="Zhou R."/>
        </authorList>
    </citation>
    <scope>NUCLEOTIDE SEQUENCE [LARGE SCALE GENOMIC DNA]</scope>
    <source>
        <strain evidence="1">BV-YZ2020</strain>
    </source>
</reference>
<sequence>MAPPRSAANPGADPVPYVWPGSRSIPANNLLLKVGQPSNIHQLQIAFAVELPFHGFNLDKPDNLCLGVLLWALPRNCNWIFSLRKFRAFVNLKG</sequence>
<evidence type="ECO:0000313" key="1">
    <source>
        <dbReference type="EMBL" id="KAI4299666.1"/>
    </source>
</evidence>
<proteinExistence type="predicted"/>
<organism evidence="1 2">
    <name type="scientific">Bauhinia variegata</name>
    <name type="common">Purple orchid tree</name>
    <name type="synonym">Phanera variegata</name>
    <dbReference type="NCBI Taxonomy" id="167791"/>
    <lineage>
        <taxon>Eukaryota</taxon>
        <taxon>Viridiplantae</taxon>
        <taxon>Streptophyta</taxon>
        <taxon>Embryophyta</taxon>
        <taxon>Tracheophyta</taxon>
        <taxon>Spermatophyta</taxon>
        <taxon>Magnoliopsida</taxon>
        <taxon>eudicotyledons</taxon>
        <taxon>Gunneridae</taxon>
        <taxon>Pentapetalae</taxon>
        <taxon>rosids</taxon>
        <taxon>fabids</taxon>
        <taxon>Fabales</taxon>
        <taxon>Fabaceae</taxon>
        <taxon>Cercidoideae</taxon>
        <taxon>Cercideae</taxon>
        <taxon>Bauhiniinae</taxon>
        <taxon>Bauhinia</taxon>
    </lineage>
</organism>
<accession>A0ACB9KQU3</accession>
<protein>
    <submittedName>
        <fullName evidence="1">Uncharacterized protein</fullName>
    </submittedName>
</protein>